<feature type="domain" description="MYND-type" evidence="6">
    <location>
        <begin position="7"/>
        <end position="43"/>
    </location>
</feature>
<gene>
    <name evidence="7" type="ORF">PVAND_010561</name>
</gene>
<dbReference type="AlphaFoldDB" id="A0A9J6CGT8"/>
<keyword evidence="3" id="KW-0862">Zinc</keyword>
<feature type="domain" description="Tudor" evidence="5">
    <location>
        <begin position="265"/>
        <end position="326"/>
    </location>
</feature>
<dbReference type="Proteomes" id="UP001107558">
    <property type="component" value="Chromosome 1"/>
</dbReference>
<dbReference type="InterPro" id="IPR002893">
    <property type="entry name" value="Znf_MYND"/>
</dbReference>
<name>A0A9J6CGT8_POLVA</name>
<dbReference type="Pfam" id="PF00567">
    <property type="entry name" value="TUDOR"/>
    <property type="match status" value="1"/>
</dbReference>
<organism evidence="7 8">
    <name type="scientific">Polypedilum vanderplanki</name>
    <name type="common">Sleeping chironomid midge</name>
    <dbReference type="NCBI Taxonomy" id="319348"/>
    <lineage>
        <taxon>Eukaryota</taxon>
        <taxon>Metazoa</taxon>
        <taxon>Ecdysozoa</taxon>
        <taxon>Arthropoda</taxon>
        <taxon>Hexapoda</taxon>
        <taxon>Insecta</taxon>
        <taxon>Pterygota</taxon>
        <taxon>Neoptera</taxon>
        <taxon>Endopterygota</taxon>
        <taxon>Diptera</taxon>
        <taxon>Nematocera</taxon>
        <taxon>Chironomoidea</taxon>
        <taxon>Chironomidae</taxon>
        <taxon>Chironominae</taxon>
        <taxon>Polypedilum</taxon>
        <taxon>Polypedilum</taxon>
    </lineage>
</organism>
<evidence type="ECO:0000313" key="7">
    <source>
        <dbReference type="EMBL" id="KAG5681095.1"/>
    </source>
</evidence>
<keyword evidence="8" id="KW-1185">Reference proteome</keyword>
<dbReference type="Gene3D" id="2.30.30.140">
    <property type="match status" value="1"/>
</dbReference>
<accession>A0A9J6CGT8</accession>
<dbReference type="GO" id="GO:0008270">
    <property type="term" value="F:zinc ion binding"/>
    <property type="evidence" value="ECO:0007669"/>
    <property type="project" value="UniProtKB-KW"/>
</dbReference>
<dbReference type="Pfam" id="PF01753">
    <property type="entry name" value="zf-MYND"/>
    <property type="match status" value="1"/>
</dbReference>
<keyword evidence="2 4" id="KW-0863">Zinc-finger</keyword>
<evidence type="ECO:0000256" key="4">
    <source>
        <dbReference type="PROSITE-ProRule" id="PRU00134"/>
    </source>
</evidence>
<evidence type="ECO:0000313" key="8">
    <source>
        <dbReference type="Proteomes" id="UP001107558"/>
    </source>
</evidence>
<dbReference type="SMART" id="SM00333">
    <property type="entry name" value="TUDOR"/>
    <property type="match status" value="1"/>
</dbReference>
<dbReference type="PROSITE" id="PS50304">
    <property type="entry name" value="TUDOR"/>
    <property type="match status" value="1"/>
</dbReference>
<protein>
    <recommendedName>
        <fullName evidence="9">Tudor domain-containing protein</fullName>
    </recommendedName>
</protein>
<keyword evidence="1" id="KW-0479">Metal-binding</keyword>
<evidence type="ECO:0000259" key="5">
    <source>
        <dbReference type="PROSITE" id="PS50304"/>
    </source>
</evidence>
<evidence type="ECO:0000259" key="6">
    <source>
        <dbReference type="PROSITE" id="PS50865"/>
    </source>
</evidence>
<dbReference type="InterPro" id="IPR002999">
    <property type="entry name" value="Tudor"/>
</dbReference>
<evidence type="ECO:0000256" key="3">
    <source>
        <dbReference type="ARBA" id="ARBA00022833"/>
    </source>
</evidence>
<dbReference type="SUPFAM" id="SSF144232">
    <property type="entry name" value="HIT/MYND zinc finger-like"/>
    <property type="match status" value="1"/>
</dbReference>
<sequence>MNQLHTCGNCHNEANLLCSRCQYEYYCSKSCQIIDFSRHRALCFGLPPLIKKDVQNNCLMPNTNVVSAIKPTTVEVVKAIESEKHSLPEKLLPPPPKCIPDPPLLEKISRMSVASSQKCNPNPIVNKQEQKQSQKIVPAFDQGIRTTAPSEYKKPPSLITTTKAVEKPKEISQEDVVTPVIRRNQQTILTERPIIVKPKEVRVFIDEIDYRLLGSIGDKVRVTAVNGNLSDNLLYVTELNECIEEYMNHIDENIKKYIEKEKSTSYKPRKNEVVLAKFEGEFYRAVVEDVKEGDPNTYTVFFIDYGNRLKNVKEEDMKCLGSKLKNEMVLHTIKISNLPKTITGDVGRVFESQNGFEIEILKRDESTGIYTVRACAL</sequence>
<evidence type="ECO:0000256" key="2">
    <source>
        <dbReference type="ARBA" id="ARBA00022771"/>
    </source>
</evidence>
<evidence type="ECO:0000256" key="1">
    <source>
        <dbReference type="ARBA" id="ARBA00022723"/>
    </source>
</evidence>
<dbReference type="PROSITE" id="PS50865">
    <property type="entry name" value="ZF_MYND_2"/>
    <property type="match status" value="1"/>
</dbReference>
<dbReference type="SUPFAM" id="SSF63748">
    <property type="entry name" value="Tudor/PWWP/MBT"/>
    <property type="match status" value="1"/>
</dbReference>
<dbReference type="OrthoDB" id="7791702at2759"/>
<reference evidence="7" key="1">
    <citation type="submission" date="2021-03" db="EMBL/GenBank/DDBJ databases">
        <title>Chromosome level genome of the anhydrobiotic midge Polypedilum vanderplanki.</title>
        <authorList>
            <person name="Yoshida Y."/>
            <person name="Kikawada T."/>
            <person name="Gusev O."/>
        </authorList>
    </citation>
    <scope>NUCLEOTIDE SEQUENCE</scope>
    <source>
        <strain evidence="7">NIAS01</strain>
        <tissue evidence="7">Whole body or cell culture</tissue>
    </source>
</reference>
<dbReference type="EMBL" id="JADBJN010000001">
    <property type="protein sequence ID" value="KAG5681095.1"/>
    <property type="molecule type" value="Genomic_DNA"/>
</dbReference>
<comment type="caution">
    <text evidence="7">The sequence shown here is derived from an EMBL/GenBank/DDBJ whole genome shotgun (WGS) entry which is preliminary data.</text>
</comment>
<proteinExistence type="predicted"/>
<dbReference type="Gene3D" id="6.10.140.2220">
    <property type="match status" value="1"/>
</dbReference>
<evidence type="ECO:0008006" key="9">
    <source>
        <dbReference type="Google" id="ProtNLM"/>
    </source>
</evidence>